<dbReference type="EMBL" id="MLJW01000419">
    <property type="protein sequence ID" value="OIQ87506.1"/>
    <property type="molecule type" value="Genomic_DNA"/>
</dbReference>
<proteinExistence type="predicted"/>
<dbReference type="AlphaFoldDB" id="A0A1J5QW36"/>
<accession>A0A1J5QW36</accession>
<dbReference type="Pfam" id="PF02104">
    <property type="entry name" value="SURF1"/>
    <property type="match status" value="1"/>
</dbReference>
<gene>
    <name evidence="6" type="ORF">GALL_306340</name>
</gene>
<dbReference type="CDD" id="cd06662">
    <property type="entry name" value="SURF1"/>
    <property type="match status" value="1"/>
</dbReference>
<dbReference type="PANTHER" id="PTHR23427:SF2">
    <property type="entry name" value="SURFEIT LOCUS PROTEIN 1"/>
    <property type="match status" value="1"/>
</dbReference>
<evidence type="ECO:0000256" key="4">
    <source>
        <dbReference type="ARBA" id="ARBA00023136"/>
    </source>
</evidence>
<keyword evidence="4 5" id="KW-0472">Membrane</keyword>
<comment type="subcellular location">
    <subcellularLocation>
        <location evidence="1">Membrane</location>
    </subcellularLocation>
</comment>
<dbReference type="GO" id="GO:0016020">
    <property type="term" value="C:membrane"/>
    <property type="evidence" value="ECO:0007669"/>
    <property type="project" value="UniProtKB-SubCell"/>
</dbReference>
<comment type="caution">
    <text evidence="6">The sequence shown here is derived from an EMBL/GenBank/DDBJ whole genome shotgun (WGS) entry which is preliminary data.</text>
</comment>
<reference evidence="6" key="1">
    <citation type="submission" date="2016-10" db="EMBL/GenBank/DDBJ databases">
        <title>Sequence of Gallionella enrichment culture.</title>
        <authorList>
            <person name="Poehlein A."/>
            <person name="Muehling M."/>
            <person name="Daniel R."/>
        </authorList>
    </citation>
    <scope>NUCLEOTIDE SEQUENCE</scope>
</reference>
<dbReference type="PROSITE" id="PS50895">
    <property type="entry name" value="SURF1"/>
    <property type="match status" value="1"/>
</dbReference>
<feature type="transmembrane region" description="Helical" evidence="5">
    <location>
        <begin position="29"/>
        <end position="48"/>
    </location>
</feature>
<name>A0A1J5QW36_9ZZZZ</name>
<evidence type="ECO:0000256" key="1">
    <source>
        <dbReference type="ARBA" id="ARBA00004370"/>
    </source>
</evidence>
<evidence type="ECO:0000256" key="2">
    <source>
        <dbReference type="ARBA" id="ARBA00022692"/>
    </source>
</evidence>
<dbReference type="PANTHER" id="PTHR23427">
    <property type="entry name" value="SURFEIT LOCUS PROTEIN"/>
    <property type="match status" value="1"/>
</dbReference>
<sequence length="288" mass="30124">MPPESPVPGPEQVWPAPTSFARAAVRPRMIALLLILLAAAGVCGRLGVWQLDRAKERGAQNARAVQAARESTTPVPLGAVLAPQTRFTAEMVGRRVAVTGTFDASGQLLVRDRTRDGRTGFLVLTPLRVQESTSTGASTNAVLPVVRGWVPSADVGATVLAPPVGTVHVTGFLQASEAAGSIDDATAQTDAISSAQLVNRWGGPIYSGYLVVSQLVPAQSVDVLALQPPTVQGAGLNLQNLAYAAQWWIFGGFAIFFWTRMVRDEADGVRGPRAAVDATADRVGAGAP</sequence>
<protein>
    <submittedName>
        <fullName evidence="6">SURF1 family protein</fullName>
    </submittedName>
</protein>
<evidence type="ECO:0000313" key="6">
    <source>
        <dbReference type="EMBL" id="OIQ87506.1"/>
    </source>
</evidence>
<evidence type="ECO:0000256" key="5">
    <source>
        <dbReference type="SAM" id="Phobius"/>
    </source>
</evidence>
<keyword evidence="3 5" id="KW-1133">Transmembrane helix</keyword>
<organism evidence="6">
    <name type="scientific">mine drainage metagenome</name>
    <dbReference type="NCBI Taxonomy" id="410659"/>
    <lineage>
        <taxon>unclassified sequences</taxon>
        <taxon>metagenomes</taxon>
        <taxon>ecological metagenomes</taxon>
    </lineage>
</organism>
<keyword evidence="2 5" id="KW-0812">Transmembrane</keyword>
<dbReference type="InterPro" id="IPR045214">
    <property type="entry name" value="Surf1/Surf4"/>
</dbReference>
<evidence type="ECO:0000256" key="3">
    <source>
        <dbReference type="ARBA" id="ARBA00022989"/>
    </source>
</evidence>
<dbReference type="InterPro" id="IPR002994">
    <property type="entry name" value="Surf1/Shy1"/>
</dbReference>